<dbReference type="Pfam" id="PF01739">
    <property type="entry name" value="CheR"/>
    <property type="match status" value="1"/>
</dbReference>
<gene>
    <name evidence="2" type="ORF">S03H2_68073</name>
</gene>
<dbReference type="InterPro" id="IPR000780">
    <property type="entry name" value="CheR_MeTrfase"/>
</dbReference>
<protein>
    <recommendedName>
        <fullName evidence="1">CheR-type methyltransferase domain-containing protein</fullName>
    </recommendedName>
</protein>
<dbReference type="PROSITE" id="PS50123">
    <property type="entry name" value="CHER"/>
    <property type="match status" value="1"/>
</dbReference>
<dbReference type="InterPro" id="IPR029063">
    <property type="entry name" value="SAM-dependent_MTases_sf"/>
</dbReference>
<dbReference type="GO" id="GO:0008757">
    <property type="term" value="F:S-adenosylmethionine-dependent methyltransferase activity"/>
    <property type="evidence" value="ECO:0007669"/>
    <property type="project" value="InterPro"/>
</dbReference>
<accession>X1JPW0</accession>
<dbReference type="InterPro" id="IPR050903">
    <property type="entry name" value="Bact_Chemotaxis_MeTrfase"/>
</dbReference>
<reference evidence="2" key="1">
    <citation type="journal article" date="2014" name="Front. Microbiol.">
        <title>High frequency of phylogenetically diverse reductive dehalogenase-homologous genes in deep subseafloor sedimentary metagenomes.</title>
        <authorList>
            <person name="Kawai M."/>
            <person name="Futagami T."/>
            <person name="Toyoda A."/>
            <person name="Takaki Y."/>
            <person name="Nishi S."/>
            <person name="Hori S."/>
            <person name="Arai W."/>
            <person name="Tsubouchi T."/>
            <person name="Morono Y."/>
            <person name="Uchiyama I."/>
            <person name="Ito T."/>
            <person name="Fujiyama A."/>
            <person name="Inagaki F."/>
            <person name="Takami H."/>
        </authorList>
    </citation>
    <scope>NUCLEOTIDE SEQUENCE</scope>
    <source>
        <strain evidence="2">Expedition CK06-06</strain>
    </source>
</reference>
<dbReference type="Gene3D" id="3.40.50.150">
    <property type="entry name" value="Vaccinia Virus protein VP39"/>
    <property type="match status" value="1"/>
</dbReference>
<dbReference type="PANTHER" id="PTHR24422:SF10">
    <property type="entry name" value="CHEMOTAXIS PROTEIN METHYLTRANSFERASE 2"/>
    <property type="match status" value="1"/>
</dbReference>
<dbReference type="PANTHER" id="PTHR24422">
    <property type="entry name" value="CHEMOTAXIS PROTEIN METHYLTRANSFERASE"/>
    <property type="match status" value="1"/>
</dbReference>
<name>X1JPW0_9ZZZZ</name>
<evidence type="ECO:0000259" key="1">
    <source>
        <dbReference type="PROSITE" id="PS50123"/>
    </source>
</evidence>
<sequence>MRSQFDNMPELKIWATDINPAYIRRAQDGIYPLSSLKEVPQELREIYFIHNGEEGLFRVAPSLKKGIMWKVHNLSFELGEFDFQIIFLKNSILTYYQDKLKQSAFRKVVGSLAQGGFLIIGSHEKLPFESKDLVPFSGQTYIFKKIRE</sequence>
<dbReference type="EMBL" id="BARU01044693">
    <property type="protein sequence ID" value="GAH80319.1"/>
    <property type="molecule type" value="Genomic_DNA"/>
</dbReference>
<evidence type="ECO:0000313" key="2">
    <source>
        <dbReference type="EMBL" id="GAH80319.1"/>
    </source>
</evidence>
<dbReference type="SUPFAM" id="SSF53335">
    <property type="entry name" value="S-adenosyl-L-methionine-dependent methyltransferases"/>
    <property type="match status" value="1"/>
</dbReference>
<dbReference type="AlphaFoldDB" id="X1JPW0"/>
<proteinExistence type="predicted"/>
<dbReference type="InterPro" id="IPR022642">
    <property type="entry name" value="CheR_C"/>
</dbReference>
<comment type="caution">
    <text evidence="2">The sequence shown here is derived from an EMBL/GenBank/DDBJ whole genome shotgun (WGS) entry which is preliminary data.</text>
</comment>
<dbReference type="PRINTS" id="PR00996">
    <property type="entry name" value="CHERMTFRASE"/>
</dbReference>
<feature type="domain" description="CheR-type methyltransferase" evidence="1">
    <location>
        <begin position="1"/>
        <end position="148"/>
    </location>
</feature>
<organism evidence="2">
    <name type="scientific">marine sediment metagenome</name>
    <dbReference type="NCBI Taxonomy" id="412755"/>
    <lineage>
        <taxon>unclassified sequences</taxon>
        <taxon>metagenomes</taxon>
        <taxon>ecological metagenomes</taxon>
    </lineage>
</organism>